<keyword evidence="8" id="KW-1185">Reference proteome</keyword>
<proteinExistence type="predicted"/>
<organism evidence="8 9">
    <name type="scientific">Plectus sambesii</name>
    <dbReference type="NCBI Taxonomy" id="2011161"/>
    <lineage>
        <taxon>Eukaryota</taxon>
        <taxon>Metazoa</taxon>
        <taxon>Ecdysozoa</taxon>
        <taxon>Nematoda</taxon>
        <taxon>Chromadorea</taxon>
        <taxon>Plectida</taxon>
        <taxon>Plectina</taxon>
        <taxon>Plectoidea</taxon>
        <taxon>Plectidae</taxon>
        <taxon>Plectus</taxon>
    </lineage>
</organism>
<reference evidence="9" key="1">
    <citation type="submission" date="2022-11" db="UniProtKB">
        <authorList>
            <consortium name="WormBaseParasite"/>
        </authorList>
    </citation>
    <scope>IDENTIFICATION</scope>
</reference>
<dbReference type="GO" id="GO:0070530">
    <property type="term" value="F:K63-linked polyubiquitin modification-dependent protein binding"/>
    <property type="evidence" value="ECO:0007669"/>
    <property type="project" value="TreeGrafter"/>
</dbReference>
<feature type="region of interest" description="Disordered" evidence="6">
    <location>
        <begin position="254"/>
        <end position="302"/>
    </location>
</feature>
<feature type="compositionally biased region" description="Basic residues" evidence="6">
    <location>
        <begin position="186"/>
        <end position="195"/>
    </location>
</feature>
<feature type="compositionally biased region" description="Polar residues" evidence="6">
    <location>
        <begin position="331"/>
        <end position="340"/>
    </location>
</feature>
<dbReference type="InterPro" id="IPR009060">
    <property type="entry name" value="UBA-like_sf"/>
</dbReference>
<evidence type="ECO:0000256" key="4">
    <source>
        <dbReference type="ARBA" id="ARBA00023242"/>
    </source>
</evidence>
<dbReference type="Pfam" id="PF00569">
    <property type="entry name" value="ZZ"/>
    <property type="match status" value="1"/>
</dbReference>
<dbReference type="InterPro" id="IPR052260">
    <property type="entry name" value="Autophagy_Rcpt_SigReg"/>
</dbReference>
<dbReference type="InterPro" id="IPR033741">
    <property type="entry name" value="SQSTM_UBA"/>
</dbReference>
<evidence type="ECO:0000256" key="3">
    <source>
        <dbReference type="ARBA" id="ARBA00022833"/>
    </source>
</evidence>
<dbReference type="PANTHER" id="PTHR15090">
    <property type="entry name" value="SEQUESTOSOME 1-RELATED"/>
    <property type="match status" value="1"/>
</dbReference>
<dbReference type="SUPFAM" id="SSF46934">
    <property type="entry name" value="UBA-like"/>
    <property type="match status" value="1"/>
</dbReference>
<feature type="compositionally biased region" description="Low complexity" evidence="6">
    <location>
        <begin position="197"/>
        <end position="208"/>
    </location>
</feature>
<dbReference type="WBParaSite" id="PSAMB.scaffold324size56605.g4701.t1">
    <property type="protein sequence ID" value="PSAMB.scaffold324size56605.g4701.t1"/>
    <property type="gene ID" value="PSAMB.scaffold324size56605.g4701"/>
</dbReference>
<dbReference type="PROSITE" id="PS50135">
    <property type="entry name" value="ZF_ZZ_2"/>
    <property type="match status" value="1"/>
</dbReference>
<keyword evidence="1" id="KW-0479">Metal-binding</keyword>
<name>A0A914W8G3_9BILA</name>
<protein>
    <submittedName>
        <fullName evidence="9">ZZ-type domain-containing protein</fullName>
    </submittedName>
</protein>
<feature type="domain" description="ZZ-type" evidence="7">
    <location>
        <begin position="107"/>
        <end position="157"/>
    </location>
</feature>
<dbReference type="InterPro" id="IPR000433">
    <property type="entry name" value="Znf_ZZ"/>
</dbReference>
<dbReference type="PANTHER" id="PTHR15090:SF0">
    <property type="entry name" value="SEQUESTOSOME-1"/>
    <property type="match status" value="1"/>
</dbReference>
<dbReference type="Gene3D" id="1.10.8.10">
    <property type="entry name" value="DNA helicase RuvA subunit, C-terminal domain"/>
    <property type="match status" value="1"/>
</dbReference>
<evidence type="ECO:0000256" key="2">
    <source>
        <dbReference type="ARBA" id="ARBA00022771"/>
    </source>
</evidence>
<dbReference type="InterPro" id="IPR043145">
    <property type="entry name" value="Znf_ZZ_sf"/>
</dbReference>
<dbReference type="PROSITE" id="PS01357">
    <property type="entry name" value="ZF_ZZ_1"/>
    <property type="match status" value="1"/>
</dbReference>
<dbReference type="Gene3D" id="3.30.60.90">
    <property type="match status" value="1"/>
</dbReference>
<evidence type="ECO:0000256" key="6">
    <source>
        <dbReference type="SAM" id="MobiDB-lite"/>
    </source>
</evidence>
<dbReference type="GO" id="GO:0016235">
    <property type="term" value="C:aggresome"/>
    <property type="evidence" value="ECO:0007669"/>
    <property type="project" value="TreeGrafter"/>
</dbReference>
<dbReference type="Proteomes" id="UP000887566">
    <property type="component" value="Unplaced"/>
</dbReference>
<dbReference type="FunFam" id="3.30.60.90:FF:000016">
    <property type="entry name" value="Refractory to sigma P"/>
    <property type="match status" value="1"/>
</dbReference>
<dbReference type="GO" id="GO:0008270">
    <property type="term" value="F:zinc ion binding"/>
    <property type="evidence" value="ECO:0007669"/>
    <property type="project" value="UniProtKB-KW"/>
</dbReference>
<accession>A0A914W8G3</accession>
<feature type="compositionally biased region" description="Basic and acidic residues" evidence="6">
    <location>
        <begin position="254"/>
        <end position="263"/>
    </location>
</feature>
<keyword evidence="4" id="KW-0539">Nucleus</keyword>
<dbReference type="Gene3D" id="3.10.20.90">
    <property type="entry name" value="Phosphatidylinositol 3-kinase Catalytic Subunit, Chain A, domain 1"/>
    <property type="match status" value="1"/>
</dbReference>
<dbReference type="GO" id="GO:0000423">
    <property type="term" value="P:mitophagy"/>
    <property type="evidence" value="ECO:0007669"/>
    <property type="project" value="TreeGrafter"/>
</dbReference>
<dbReference type="SUPFAM" id="SSF57850">
    <property type="entry name" value="RING/U-box"/>
    <property type="match status" value="1"/>
</dbReference>
<dbReference type="GO" id="GO:0005080">
    <property type="term" value="F:protein kinase C binding"/>
    <property type="evidence" value="ECO:0007669"/>
    <property type="project" value="TreeGrafter"/>
</dbReference>
<dbReference type="GO" id="GO:0035973">
    <property type="term" value="P:aggrephagy"/>
    <property type="evidence" value="ECO:0007669"/>
    <property type="project" value="TreeGrafter"/>
</dbReference>
<dbReference type="Pfam" id="PF16577">
    <property type="entry name" value="UBA_5"/>
    <property type="match status" value="1"/>
</dbReference>
<dbReference type="GO" id="GO:0007032">
    <property type="term" value="P:endosome organization"/>
    <property type="evidence" value="ECO:0007669"/>
    <property type="project" value="TreeGrafter"/>
</dbReference>
<dbReference type="SUPFAM" id="SSF54277">
    <property type="entry name" value="CAD &amp; PB1 domains"/>
    <property type="match status" value="1"/>
</dbReference>
<keyword evidence="2 5" id="KW-0863">Zinc-finger</keyword>
<dbReference type="CDD" id="cd02340">
    <property type="entry name" value="ZZ_NBR1_like"/>
    <property type="match status" value="1"/>
</dbReference>
<evidence type="ECO:0000313" key="8">
    <source>
        <dbReference type="Proteomes" id="UP000887566"/>
    </source>
</evidence>
<sequence>MSSISIKWNHRGAFRRFGLPVPANGDLYGALMAKILTVQSDFNESLAWKDAEGDMIVFSSTTELTEAINSIKNDEPLRVFTVNDADKQTACGREEKTDSEMGNNVEHPHVMCDSCDGLVRGFRYKCMSCPDFDLCQTCERQGKHSQHPMARIADPNDRTWMAHHALFMRKMCKGMRQHGPWAPGRGPHHWWRHQMRQQQQQEGQTEQGSNNAPPQPADIFNGGMDFLREVGVTVAEALTNLGIAVDVDVEHDGAREKVAEPAKNKTQTTDAPKEQQQQQQQQPTPTEPQQQEQTMPVDTLEQQMQQSHIDNNANGAQDWTMIEGTEPPSAPASNTDSAPQSLYPDMSASVHHPDPRVNTTLNDLMAMGFDNQDGWLQQLVETKRGDINAILNALQPRH</sequence>
<evidence type="ECO:0000313" key="9">
    <source>
        <dbReference type="WBParaSite" id="PSAMB.scaffold324size56605.g4701.t1"/>
    </source>
</evidence>
<dbReference type="AlphaFoldDB" id="A0A914W8G3"/>
<feature type="region of interest" description="Disordered" evidence="6">
    <location>
        <begin position="177"/>
        <end position="222"/>
    </location>
</feature>
<dbReference type="SMART" id="SM00291">
    <property type="entry name" value="ZnF_ZZ"/>
    <property type="match status" value="1"/>
</dbReference>
<feature type="region of interest" description="Disordered" evidence="6">
    <location>
        <begin position="319"/>
        <end position="342"/>
    </location>
</feature>
<keyword evidence="3" id="KW-0862">Zinc</keyword>
<evidence type="ECO:0000256" key="5">
    <source>
        <dbReference type="PROSITE-ProRule" id="PRU00228"/>
    </source>
</evidence>
<dbReference type="GO" id="GO:0044753">
    <property type="term" value="C:amphisome"/>
    <property type="evidence" value="ECO:0007669"/>
    <property type="project" value="TreeGrafter"/>
</dbReference>
<evidence type="ECO:0000256" key="1">
    <source>
        <dbReference type="ARBA" id="ARBA00022723"/>
    </source>
</evidence>
<evidence type="ECO:0000259" key="7">
    <source>
        <dbReference type="PROSITE" id="PS50135"/>
    </source>
</evidence>
<feature type="compositionally biased region" description="Low complexity" evidence="6">
    <location>
        <begin position="274"/>
        <end position="294"/>
    </location>
</feature>